<dbReference type="Pfam" id="PF14606">
    <property type="entry name" value="Lipase_GDSL_3"/>
    <property type="match status" value="1"/>
</dbReference>
<keyword evidence="6" id="KW-1185">Reference proteome</keyword>
<dbReference type="KEGG" id="als:DJ013_02865"/>
<gene>
    <name evidence="5" type="ORF">DJ013_02865</name>
</gene>
<accession>A0A2Z4G7L4</accession>
<dbReference type="InterPro" id="IPR036514">
    <property type="entry name" value="SGNH_hydro_sf"/>
</dbReference>
<feature type="signal peptide" evidence="1">
    <location>
        <begin position="1"/>
        <end position="18"/>
    </location>
</feature>
<dbReference type="OrthoDB" id="5624617at2"/>
<evidence type="ECO:0000256" key="1">
    <source>
        <dbReference type="SAM" id="SignalP"/>
    </source>
</evidence>
<feature type="chain" id="PRO_5016414690" evidence="1">
    <location>
        <begin position="19"/>
        <end position="601"/>
    </location>
</feature>
<dbReference type="InterPro" id="IPR051532">
    <property type="entry name" value="Ester_Hydrolysis_Enzymes"/>
</dbReference>
<dbReference type="CDD" id="cd01844">
    <property type="entry name" value="SGNH_hydrolase_like_6"/>
    <property type="match status" value="1"/>
</dbReference>
<evidence type="ECO:0000313" key="6">
    <source>
        <dbReference type="Proteomes" id="UP000249873"/>
    </source>
</evidence>
<dbReference type="PANTHER" id="PTHR30383">
    <property type="entry name" value="THIOESTERASE 1/PROTEASE 1/LYSOPHOSPHOLIPASE L1"/>
    <property type="match status" value="1"/>
</dbReference>
<organism evidence="5 6">
    <name type="scientific">Arcticibacterium luteifluviistationis</name>
    <dbReference type="NCBI Taxonomy" id="1784714"/>
    <lineage>
        <taxon>Bacteria</taxon>
        <taxon>Pseudomonadati</taxon>
        <taxon>Bacteroidota</taxon>
        <taxon>Cytophagia</taxon>
        <taxon>Cytophagales</taxon>
        <taxon>Leadbetterellaceae</taxon>
        <taxon>Arcticibacterium</taxon>
    </lineage>
</organism>
<dbReference type="Gene3D" id="2.60.120.260">
    <property type="entry name" value="Galactose-binding domain-like"/>
    <property type="match status" value="1"/>
</dbReference>
<dbReference type="PANTHER" id="PTHR30383:SF5">
    <property type="entry name" value="SGNH HYDROLASE-TYPE ESTERASE DOMAIN-CONTAINING PROTEIN"/>
    <property type="match status" value="1"/>
</dbReference>
<dbReference type="SUPFAM" id="SSF52266">
    <property type="entry name" value="SGNH hydrolase"/>
    <property type="match status" value="2"/>
</dbReference>
<keyword evidence="1" id="KW-0732">Signal</keyword>
<evidence type="ECO:0000259" key="4">
    <source>
        <dbReference type="Pfam" id="PF14607"/>
    </source>
</evidence>
<keyword evidence="5" id="KW-0378">Hydrolase</keyword>
<evidence type="ECO:0000313" key="5">
    <source>
        <dbReference type="EMBL" id="AWV97171.1"/>
    </source>
</evidence>
<feature type="domain" description="SGNH hydrolase-type esterase" evidence="3">
    <location>
        <begin position="190"/>
        <end position="377"/>
    </location>
</feature>
<feature type="domain" description="SGNH hydrolase-type esterase" evidence="2">
    <location>
        <begin position="428"/>
        <end position="587"/>
    </location>
</feature>
<dbReference type="InterPro" id="IPR032740">
    <property type="entry name" value="GxDLY"/>
</dbReference>
<proteinExistence type="predicted"/>
<name>A0A2Z4G7L4_9BACT</name>
<dbReference type="Pfam" id="PF13472">
    <property type="entry name" value="Lipase_GDSL_2"/>
    <property type="match status" value="1"/>
</dbReference>
<sequence>MKSNLTLVLTLICFAAFAQENDNISWWNPANNSFSVIEGQAWPEEIARPYSRLPERAEKDVSDAIWNLSKKSAGLMIRFRSNASEIKVRYGTTNKNNGEKVFELNHMPATGVSGVDLYAIDADGNELWCAGKRSFGDTCQYDFATLNPNDTYHKQGREYRLYLPLYNEVSWLEIGTDSAAIFTPLATRKEKPIVIYGTSIAQGACASRPGMAWTSILGRKMDRPLINLGFSGNGRLDAPIIGLMTEIDAKVWVLDCLPNLIPDAWERSGIYKAEDLKQRIISSIKALRSKNANTPILVVEHAGYTQSLISENRKEQFETANKVQKEAFMQLKSEGIQNLYYLTKEEINLGIDDMVDGTHPTDLGMQHYAEAYENKLRTILKEPKGVFSTTIPVTQYREPGNYDWETRHNELLEISKSDTPKSVILANSIVHYWGGIPRANMAREENSWEKSFTPAGLRNYAYGWDRIENVIWRVYHGELDGFDAENILVMIGTNNIHLNSNEEIVAGLKMLIDAIKERQPKANIRLMGLLPRRDYEERIVNLNVSIAALAGDSNVSYADLGKGFIQVDGKIKENLFSDGLHPNEQGYLILRKGIKPLLGLK</sequence>
<evidence type="ECO:0000259" key="3">
    <source>
        <dbReference type="Pfam" id="PF14606"/>
    </source>
</evidence>
<dbReference type="Proteomes" id="UP000249873">
    <property type="component" value="Chromosome"/>
</dbReference>
<feature type="domain" description="SGNH hydrolase-type esterase N-terminal" evidence="4">
    <location>
        <begin position="24"/>
        <end position="181"/>
    </location>
</feature>
<dbReference type="RefSeq" id="WP_111370273.1">
    <property type="nucleotide sequence ID" value="NZ_CP029480.1"/>
</dbReference>
<evidence type="ECO:0000259" key="2">
    <source>
        <dbReference type="Pfam" id="PF13472"/>
    </source>
</evidence>
<dbReference type="Pfam" id="PF14607">
    <property type="entry name" value="GxDLY"/>
    <property type="match status" value="1"/>
</dbReference>
<reference evidence="5 6" key="1">
    <citation type="submission" date="2018-05" db="EMBL/GenBank/DDBJ databases">
        <title>Complete genome sequence of Arcticibacterium luteifluviistationis SM1504T, a cytophagaceae bacterium isolated from Arctic surface seawater.</title>
        <authorList>
            <person name="Li Y."/>
            <person name="Qin Q.-L."/>
        </authorList>
    </citation>
    <scope>NUCLEOTIDE SEQUENCE [LARGE SCALE GENOMIC DNA]</scope>
    <source>
        <strain evidence="5 6">SM1504</strain>
    </source>
</reference>
<dbReference type="EMBL" id="CP029480">
    <property type="protein sequence ID" value="AWV97171.1"/>
    <property type="molecule type" value="Genomic_DNA"/>
</dbReference>
<dbReference type="Gene3D" id="3.40.50.1110">
    <property type="entry name" value="SGNH hydrolase"/>
    <property type="match status" value="2"/>
</dbReference>
<dbReference type="InterPro" id="IPR013830">
    <property type="entry name" value="SGNH_hydro"/>
</dbReference>
<dbReference type="AlphaFoldDB" id="A0A2Z4G7L4"/>
<dbReference type="GO" id="GO:0004622">
    <property type="term" value="F:phosphatidylcholine lysophospholipase activity"/>
    <property type="evidence" value="ECO:0007669"/>
    <property type="project" value="TreeGrafter"/>
</dbReference>
<protein>
    <submittedName>
        <fullName evidence="5">Acetylhydrolase</fullName>
    </submittedName>
</protein>